<dbReference type="InterPro" id="IPR011335">
    <property type="entry name" value="Restrct_endonuc-II-like"/>
</dbReference>
<dbReference type="GO" id="GO:0004519">
    <property type="term" value="F:endonuclease activity"/>
    <property type="evidence" value="ECO:0007669"/>
    <property type="project" value="UniProtKB-KW"/>
</dbReference>
<dbReference type="EMBL" id="JAPHEH010000001">
    <property type="protein sequence ID" value="MDG4476736.1"/>
    <property type="molecule type" value="Genomic_DNA"/>
</dbReference>
<sequence>MGSQNACATVRKDPLSPRERDRERAPKKLLTRARALRRQSSEAEKALWQHLRARRLNGYKFRRQVVIETYIVDFICVEAKLVVEADGGQHTEQRAYDAVRTARLEQLGYRIIRFWNHEILGELDAVLAEISAALQDIPSPQPSP</sequence>
<dbReference type="CDD" id="cd01038">
    <property type="entry name" value="Endonuclease_DUF559"/>
    <property type="match status" value="1"/>
</dbReference>
<dbReference type="Proteomes" id="UP001154240">
    <property type="component" value="Unassembled WGS sequence"/>
</dbReference>
<dbReference type="Pfam" id="PF04480">
    <property type="entry name" value="DUF559"/>
    <property type="match status" value="1"/>
</dbReference>
<gene>
    <name evidence="3" type="ORF">OLX77_11285</name>
</gene>
<feature type="compositionally biased region" description="Basic and acidic residues" evidence="1">
    <location>
        <begin position="10"/>
        <end position="26"/>
    </location>
</feature>
<keyword evidence="3" id="KW-0255">Endonuclease</keyword>
<dbReference type="InterPro" id="IPR007569">
    <property type="entry name" value="DUF559"/>
</dbReference>
<accession>A0A9X4RM39</accession>
<keyword evidence="3" id="KW-0378">Hydrolase</keyword>
<organism evidence="3 4">
    <name type="scientific">Thiovibrio frasassiensis</name>
    <dbReference type="NCBI Taxonomy" id="2984131"/>
    <lineage>
        <taxon>Bacteria</taxon>
        <taxon>Pseudomonadati</taxon>
        <taxon>Thermodesulfobacteriota</taxon>
        <taxon>Desulfobulbia</taxon>
        <taxon>Desulfobulbales</taxon>
        <taxon>Thiovibrionaceae</taxon>
        <taxon>Thiovibrio</taxon>
    </lineage>
</organism>
<evidence type="ECO:0000313" key="4">
    <source>
        <dbReference type="Proteomes" id="UP001154240"/>
    </source>
</evidence>
<name>A0A9X4RM39_9BACT</name>
<keyword evidence="3" id="KW-0540">Nuclease</keyword>
<protein>
    <submittedName>
        <fullName evidence="3">Endonuclease domain-containing protein</fullName>
    </submittedName>
</protein>
<dbReference type="PANTHER" id="PTHR38590">
    <property type="entry name" value="BLL0828 PROTEIN"/>
    <property type="match status" value="1"/>
</dbReference>
<feature type="domain" description="DUF559" evidence="2">
    <location>
        <begin position="28"/>
        <end position="134"/>
    </location>
</feature>
<dbReference type="Gene3D" id="3.40.960.10">
    <property type="entry name" value="VSR Endonuclease"/>
    <property type="match status" value="1"/>
</dbReference>
<comment type="caution">
    <text evidence="3">The sequence shown here is derived from an EMBL/GenBank/DDBJ whole genome shotgun (WGS) entry which is preliminary data.</text>
</comment>
<dbReference type="AlphaFoldDB" id="A0A9X4RM39"/>
<keyword evidence="4" id="KW-1185">Reference proteome</keyword>
<dbReference type="SUPFAM" id="SSF52980">
    <property type="entry name" value="Restriction endonuclease-like"/>
    <property type="match status" value="1"/>
</dbReference>
<reference evidence="3" key="2">
    <citation type="submission" date="2022-10" db="EMBL/GenBank/DDBJ databases">
        <authorList>
            <person name="Aronson H.S."/>
        </authorList>
    </citation>
    <scope>NUCLEOTIDE SEQUENCE</scope>
    <source>
        <strain evidence="3">RS19-109</strain>
    </source>
</reference>
<dbReference type="RefSeq" id="WP_307633701.1">
    <property type="nucleotide sequence ID" value="NZ_JAPHEH010000001.1"/>
</dbReference>
<evidence type="ECO:0000313" key="3">
    <source>
        <dbReference type="EMBL" id="MDG4476736.1"/>
    </source>
</evidence>
<evidence type="ECO:0000256" key="1">
    <source>
        <dbReference type="SAM" id="MobiDB-lite"/>
    </source>
</evidence>
<feature type="region of interest" description="Disordered" evidence="1">
    <location>
        <begin position="1"/>
        <end position="27"/>
    </location>
</feature>
<dbReference type="InterPro" id="IPR047216">
    <property type="entry name" value="Endonuclease_DUF559_bact"/>
</dbReference>
<proteinExistence type="predicted"/>
<reference evidence="3" key="1">
    <citation type="journal article" date="2022" name="bioRxiv">
        <title>Thiovibrio frasassiensisgen. nov., sp. nov., an autotrophic, elemental sulfur disproportionating bacterium isolated from sulfidic karst sediment, and proposal of Thiovibrionaceae fam. nov.</title>
        <authorList>
            <person name="Aronson H."/>
            <person name="Thomas C."/>
            <person name="Bhattacharyya M."/>
            <person name="Eckstein S."/>
            <person name="Jensen S."/>
            <person name="Barco R."/>
            <person name="Macalady J."/>
            <person name="Amend J."/>
        </authorList>
    </citation>
    <scope>NUCLEOTIDE SEQUENCE</scope>
    <source>
        <strain evidence="3">RS19-109</strain>
    </source>
</reference>
<dbReference type="PANTHER" id="PTHR38590:SF1">
    <property type="entry name" value="BLL0828 PROTEIN"/>
    <property type="match status" value="1"/>
</dbReference>
<evidence type="ECO:0000259" key="2">
    <source>
        <dbReference type="Pfam" id="PF04480"/>
    </source>
</evidence>